<evidence type="ECO:0000313" key="1">
    <source>
        <dbReference type="EMBL" id="MDC3419129.1"/>
    </source>
</evidence>
<dbReference type="EMBL" id="JAMQJZ010000001">
    <property type="protein sequence ID" value="MDC3419129.1"/>
    <property type="molecule type" value="Genomic_DNA"/>
</dbReference>
<protein>
    <submittedName>
        <fullName evidence="1">Uncharacterized protein</fullName>
    </submittedName>
</protein>
<dbReference type="RefSeq" id="WP_259872002.1">
    <property type="nucleotide sequence ID" value="NZ_JAMQJZ010000001.1"/>
</dbReference>
<organism evidence="1 2">
    <name type="scientific">Aquibacillus koreensis</name>
    <dbReference type="NCBI Taxonomy" id="279446"/>
    <lineage>
        <taxon>Bacteria</taxon>
        <taxon>Bacillati</taxon>
        <taxon>Bacillota</taxon>
        <taxon>Bacilli</taxon>
        <taxon>Bacillales</taxon>
        <taxon>Bacillaceae</taxon>
        <taxon>Aquibacillus</taxon>
    </lineage>
</organism>
<proteinExistence type="predicted"/>
<dbReference type="AlphaFoldDB" id="A0A9X3WKP0"/>
<accession>A0A9X3WKP0</accession>
<comment type="caution">
    <text evidence="1">The sequence shown here is derived from an EMBL/GenBank/DDBJ whole genome shotgun (WGS) entry which is preliminary data.</text>
</comment>
<sequence length="110" mass="12980">MAANQSVEDLARLGNSKDWVEAIKLLNGFKNDENHYFVTYKKENDSNEHEFQFNKVTKVDDETYLVAFHKEDYDRGIRYYTGEDIKLDRFEIVNVQIVDPSTYDIVVFTD</sequence>
<keyword evidence="2" id="KW-1185">Reference proteome</keyword>
<dbReference type="Proteomes" id="UP001145072">
    <property type="component" value="Unassembled WGS sequence"/>
</dbReference>
<gene>
    <name evidence="1" type="ORF">NC661_01890</name>
</gene>
<name>A0A9X3WKP0_9BACI</name>
<evidence type="ECO:0000313" key="2">
    <source>
        <dbReference type="Proteomes" id="UP001145072"/>
    </source>
</evidence>
<reference evidence="1" key="1">
    <citation type="submission" date="2022-06" db="EMBL/GenBank/DDBJ databases">
        <title>Aquibacillus sp. a new bacterium isolated from soil saline samples.</title>
        <authorList>
            <person name="Galisteo C."/>
            <person name="De La Haba R."/>
            <person name="Sanchez-Porro C."/>
            <person name="Ventosa A."/>
        </authorList>
    </citation>
    <scope>NUCLEOTIDE SEQUENCE</scope>
    <source>
        <strain evidence="1">JCM 12387</strain>
    </source>
</reference>